<reference evidence="3 4" key="1">
    <citation type="submission" date="2015-09" db="EMBL/GenBank/DDBJ databases">
        <title>Draft genome sequence of Thermus scotoductus strain K1 isolated from a geothermal spring in Nagorno-Karabakh, Armenia.</title>
        <authorList>
            <person name="Saghatelyan A."/>
            <person name="Poghosyan L."/>
            <person name="Panosyan H."/>
            <person name="Birkeland N.-K."/>
        </authorList>
    </citation>
    <scope>NUCLEOTIDE SEQUENCE [LARGE SCALE GENOMIC DNA]</scope>
    <source>
        <strain evidence="3 4">K1</strain>
    </source>
</reference>
<evidence type="ECO:0000313" key="3">
    <source>
        <dbReference type="EMBL" id="KPD25510.1"/>
    </source>
</evidence>
<name>A0A0N0IPM9_THESC</name>
<dbReference type="PANTHER" id="PTHR12526">
    <property type="entry name" value="GLYCOSYLTRANSFERASE"/>
    <property type="match status" value="1"/>
</dbReference>
<dbReference type="InterPro" id="IPR028098">
    <property type="entry name" value="Glyco_trans_4-like_N"/>
</dbReference>
<feature type="domain" description="Glycosyltransferase subfamily 4-like N-terminal" evidence="2">
    <location>
        <begin position="15"/>
        <end position="171"/>
    </location>
</feature>
<protein>
    <submittedName>
        <fullName evidence="3">Glycosyl transferase family 1</fullName>
    </submittedName>
</protein>
<keyword evidence="3" id="KW-0808">Transferase</keyword>
<dbReference type="GO" id="GO:0016757">
    <property type="term" value="F:glycosyltransferase activity"/>
    <property type="evidence" value="ECO:0007669"/>
    <property type="project" value="InterPro"/>
</dbReference>
<dbReference type="Gene3D" id="3.40.50.2000">
    <property type="entry name" value="Glycogen Phosphorylase B"/>
    <property type="match status" value="2"/>
</dbReference>
<dbReference type="AlphaFoldDB" id="A0A0N0IPM9"/>
<evidence type="ECO:0000259" key="1">
    <source>
        <dbReference type="Pfam" id="PF00534"/>
    </source>
</evidence>
<evidence type="ECO:0000259" key="2">
    <source>
        <dbReference type="Pfam" id="PF13439"/>
    </source>
</evidence>
<organism evidence="3 4">
    <name type="scientific">Thermus scotoductus</name>
    <dbReference type="NCBI Taxonomy" id="37636"/>
    <lineage>
        <taxon>Bacteria</taxon>
        <taxon>Thermotogati</taxon>
        <taxon>Deinococcota</taxon>
        <taxon>Deinococci</taxon>
        <taxon>Thermales</taxon>
        <taxon>Thermaceae</taxon>
        <taxon>Thermus</taxon>
    </lineage>
</organism>
<sequence>MKHSKLVMLTTGLAYGGAETQLVHLATRLKARGWQVTVISMLPPQAYVQELAAMNIPVHSLNMRRGVPDPRALFHLAAILREERPKILHSHMVHANIMARVARALTHIPVVICTAHSVNEGGRHREWAYRLTDPLCDLTTQVSQVGMERYVRVGAVPRNKIKFVPNGVDTKLFRPDREARERLRAELNLHDSFVWLAVGRFEEAKDYPTLLRAYAKVAQNKPPSRLLIAGHGPLLETIKGLAARLNITSFIHFLGIRKDVSDLMNAADGFVMSSRWEGMPMVLLEAAATGLPIVATDVGGNREIVLHNQSGFLVPPAQPDALAEAMQRLMNLPHQDRLSMGLTGREYVVQRYDLEKIVDQWEAIYCELLKKKQA</sequence>
<dbReference type="InterPro" id="IPR001296">
    <property type="entry name" value="Glyco_trans_1"/>
</dbReference>
<evidence type="ECO:0000313" key="4">
    <source>
        <dbReference type="Proteomes" id="UP000053099"/>
    </source>
</evidence>
<dbReference type="EMBL" id="LJJR01000050">
    <property type="protein sequence ID" value="KPD25510.1"/>
    <property type="molecule type" value="Genomic_DNA"/>
</dbReference>
<dbReference type="Proteomes" id="UP000053099">
    <property type="component" value="Unassembled WGS sequence"/>
</dbReference>
<dbReference type="PATRIC" id="fig|37636.3.peg.2179"/>
<dbReference type="Pfam" id="PF00534">
    <property type="entry name" value="Glycos_transf_1"/>
    <property type="match status" value="1"/>
</dbReference>
<proteinExistence type="predicted"/>
<accession>A0A0N0IPM9</accession>
<comment type="caution">
    <text evidence="3">The sequence shown here is derived from an EMBL/GenBank/DDBJ whole genome shotgun (WGS) entry which is preliminary data.</text>
</comment>
<dbReference type="SUPFAM" id="SSF53756">
    <property type="entry name" value="UDP-Glycosyltransferase/glycogen phosphorylase"/>
    <property type="match status" value="1"/>
</dbReference>
<gene>
    <name evidence="3" type="ORF">AN926_12385</name>
</gene>
<dbReference type="Pfam" id="PF13439">
    <property type="entry name" value="Glyco_transf_4"/>
    <property type="match status" value="1"/>
</dbReference>
<dbReference type="PANTHER" id="PTHR12526:SF636">
    <property type="entry name" value="BLL3647 PROTEIN"/>
    <property type="match status" value="1"/>
</dbReference>
<feature type="domain" description="Glycosyl transferase family 1" evidence="1">
    <location>
        <begin position="180"/>
        <end position="341"/>
    </location>
</feature>